<reference evidence="1" key="1">
    <citation type="journal article" date="2021" name="Proc. Natl. Acad. Sci. U.S.A.">
        <title>A Catalog of Tens of Thousands of Viruses from Human Metagenomes Reveals Hidden Associations with Chronic Diseases.</title>
        <authorList>
            <person name="Tisza M.J."/>
            <person name="Buck C.B."/>
        </authorList>
    </citation>
    <scope>NUCLEOTIDE SEQUENCE</scope>
    <source>
        <strain evidence="1">CtRGj11</strain>
    </source>
</reference>
<accession>A0A8S5SJQ2</accession>
<organism evidence="1">
    <name type="scientific">Siphoviridae sp. ctRGj11</name>
    <dbReference type="NCBI Taxonomy" id="2827868"/>
    <lineage>
        <taxon>Viruses</taxon>
        <taxon>Duplodnaviria</taxon>
        <taxon>Heunggongvirae</taxon>
        <taxon>Uroviricota</taxon>
        <taxon>Caudoviricetes</taxon>
    </lineage>
</organism>
<proteinExistence type="predicted"/>
<name>A0A8S5SJQ2_9CAUD</name>
<sequence>MRDGCAEWVNVSHENILAQKAYGVNPYPWPRTRVQTSLHESANISARECQLTP</sequence>
<protein>
    <submittedName>
        <fullName evidence="1">Uncharacterized protein</fullName>
    </submittedName>
</protein>
<evidence type="ECO:0000313" key="1">
    <source>
        <dbReference type="EMBL" id="DAF51300.1"/>
    </source>
</evidence>
<dbReference type="EMBL" id="BK032613">
    <property type="protein sequence ID" value="DAF51300.1"/>
    <property type="molecule type" value="Genomic_DNA"/>
</dbReference>